<name>A0ACB8UG57_9APHY</name>
<proteinExistence type="predicted"/>
<accession>A0ACB8UG57</accession>
<dbReference type="Proteomes" id="UP001055072">
    <property type="component" value="Unassembled WGS sequence"/>
</dbReference>
<organism evidence="1 2">
    <name type="scientific">Irpex rosettiformis</name>
    <dbReference type="NCBI Taxonomy" id="378272"/>
    <lineage>
        <taxon>Eukaryota</taxon>
        <taxon>Fungi</taxon>
        <taxon>Dikarya</taxon>
        <taxon>Basidiomycota</taxon>
        <taxon>Agaricomycotina</taxon>
        <taxon>Agaricomycetes</taxon>
        <taxon>Polyporales</taxon>
        <taxon>Irpicaceae</taxon>
        <taxon>Irpex</taxon>
    </lineage>
</organism>
<keyword evidence="1" id="KW-0378">Hydrolase</keyword>
<evidence type="ECO:0000313" key="1">
    <source>
        <dbReference type="EMBL" id="KAI0093260.1"/>
    </source>
</evidence>
<keyword evidence="2" id="KW-1185">Reference proteome</keyword>
<gene>
    <name evidence="1" type="ORF">BDY19DRAFT_882370</name>
</gene>
<reference evidence="1" key="1">
    <citation type="journal article" date="2021" name="Environ. Microbiol.">
        <title>Gene family expansions and transcriptome signatures uncover fungal adaptations to wood decay.</title>
        <authorList>
            <person name="Hage H."/>
            <person name="Miyauchi S."/>
            <person name="Viragh M."/>
            <person name="Drula E."/>
            <person name="Min B."/>
            <person name="Chaduli D."/>
            <person name="Navarro D."/>
            <person name="Favel A."/>
            <person name="Norest M."/>
            <person name="Lesage-Meessen L."/>
            <person name="Balint B."/>
            <person name="Merenyi Z."/>
            <person name="de Eugenio L."/>
            <person name="Morin E."/>
            <person name="Martinez A.T."/>
            <person name="Baldrian P."/>
            <person name="Stursova M."/>
            <person name="Martinez M.J."/>
            <person name="Novotny C."/>
            <person name="Magnuson J.K."/>
            <person name="Spatafora J.W."/>
            <person name="Maurice S."/>
            <person name="Pangilinan J."/>
            <person name="Andreopoulos W."/>
            <person name="LaButti K."/>
            <person name="Hundley H."/>
            <person name="Na H."/>
            <person name="Kuo A."/>
            <person name="Barry K."/>
            <person name="Lipzen A."/>
            <person name="Henrissat B."/>
            <person name="Riley R."/>
            <person name="Ahrendt S."/>
            <person name="Nagy L.G."/>
            <person name="Grigoriev I.V."/>
            <person name="Martin F."/>
            <person name="Rosso M.N."/>
        </authorList>
    </citation>
    <scope>NUCLEOTIDE SEQUENCE</scope>
    <source>
        <strain evidence="1">CBS 384.51</strain>
    </source>
</reference>
<evidence type="ECO:0000313" key="2">
    <source>
        <dbReference type="Proteomes" id="UP001055072"/>
    </source>
</evidence>
<keyword evidence="1" id="KW-0645">Protease</keyword>
<protein>
    <submittedName>
        <fullName evidence="1">Acid protease</fullName>
    </submittedName>
</protein>
<comment type="caution">
    <text evidence="1">The sequence shown here is derived from an EMBL/GenBank/DDBJ whole genome shotgun (WGS) entry which is preliminary data.</text>
</comment>
<sequence>MKYLTASLPLCLSLLLDLAVQSNAIKIHGVRTPRDESFSLDRRAAMSSSGDLRNDQDLKYFTNISLNDQPFPVLIDTGSSDLYIAGSIAGAGNTGKSAKVSYAIGGASGPVLTAKMDFEGFTIMDQAFILDTSGNNPKGEGLIGLGPNSESNVHQVLNNKNGDTPLDRIFRDNTSTPNFITIYLGRSDDPTDPFPGDLTIGSVVPGYGNITSQPKLPVLDVRAKGGQHWQTLLDANGIIGPDGKPINTTSHVSGGGKNQLNVIMDSGFSLPQVPKSIADAIYARVPGAEFKNVTGFGQTYTLPCDVELNITFKFHNVSYPVHPLDTTLDIGRKDSSGNSVCIGAFQPIMPGAESPTFDAIFGMGFLRNAYMLINFGDFVDGASSKTADPFLQLLPLTDDLTEAHSDFVNIRLMGNDNTGNFQLLPSSVLPPNNDSTTSDNNNNDSVGSKIKKYLPYIIAGSAVIGLLLIAAVIGCCMSSRKKRYRRLHDPAPHGLERVEPFERYRPARRY</sequence>
<dbReference type="EMBL" id="MU274902">
    <property type="protein sequence ID" value="KAI0093260.1"/>
    <property type="molecule type" value="Genomic_DNA"/>
</dbReference>